<evidence type="ECO:0000313" key="2">
    <source>
        <dbReference type="Proteomes" id="UP000054279"/>
    </source>
</evidence>
<sequence length="102" mass="11852">MIFFIDGSLNNHRLTTDGARRFFELQYMPANFHRQLAPVNFINNYKELPNTPALSNFCSICKDIVLHIVPALYPHPTNDLKKALNKNLNFFFSSIVIEYDCK</sequence>
<dbReference type="EMBL" id="KN837129">
    <property type="protein sequence ID" value="KIJ42498.1"/>
    <property type="molecule type" value="Genomic_DNA"/>
</dbReference>
<protein>
    <submittedName>
        <fullName evidence="1">Uncharacterized protein</fullName>
    </submittedName>
</protein>
<dbReference type="GO" id="GO:0004601">
    <property type="term" value="F:peroxidase activity"/>
    <property type="evidence" value="ECO:0007669"/>
    <property type="project" value="InterPro"/>
</dbReference>
<name>A0A0C9UHH2_SPHS4</name>
<dbReference type="InterPro" id="IPR036851">
    <property type="entry name" value="Chloroperoxidase-like_sf"/>
</dbReference>
<organism evidence="1 2">
    <name type="scientific">Sphaerobolus stellatus (strain SS14)</name>
    <dbReference type="NCBI Taxonomy" id="990650"/>
    <lineage>
        <taxon>Eukaryota</taxon>
        <taxon>Fungi</taxon>
        <taxon>Dikarya</taxon>
        <taxon>Basidiomycota</taxon>
        <taxon>Agaricomycotina</taxon>
        <taxon>Agaricomycetes</taxon>
        <taxon>Phallomycetidae</taxon>
        <taxon>Geastrales</taxon>
        <taxon>Sphaerobolaceae</taxon>
        <taxon>Sphaerobolus</taxon>
    </lineage>
</organism>
<gene>
    <name evidence="1" type="ORF">M422DRAFT_254279</name>
</gene>
<evidence type="ECO:0000313" key="1">
    <source>
        <dbReference type="EMBL" id="KIJ42498.1"/>
    </source>
</evidence>
<keyword evidence="2" id="KW-1185">Reference proteome</keyword>
<dbReference type="AlphaFoldDB" id="A0A0C9UHH2"/>
<dbReference type="Proteomes" id="UP000054279">
    <property type="component" value="Unassembled WGS sequence"/>
</dbReference>
<reference evidence="1 2" key="1">
    <citation type="submission" date="2014-06" db="EMBL/GenBank/DDBJ databases">
        <title>Evolutionary Origins and Diversification of the Mycorrhizal Mutualists.</title>
        <authorList>
            <consortium name="DOE Joint Genome Institute"/>
            <consortium name="Mycorrhizal Genomics Consortium"/>
            <person name="Kohler A."/>
            <person name="Kuo A."/>
            <person name="Nagy L.G."/>
            <person name="Floudas D."/>
            <person name="Copeland A."/>
            <person name="Barry K.W."/>
            <person name="Cichocki N."/>
            <person name="Veneault-Fourrey C."/>
            <person name="LaButti K."/>
            <person name="Lindquist E.A."/>
            <person name="Lipzen A."/>
            <person name="Lundell T."/>
            <person name="Morin E."/>
            <person name="Murat C."/>
            <person name="Riley R."/>
            <person name="Ohm R."/>
            <person name="Sun H."/>
            <person name="Tunlid A."/>
            <person name="Henrissat B."/>
            <person name="Grigoriev I.V."/>
            <person name="Hibbett D.S."/>
            <person name="Martin F."/>
        </authorList>
    </citation>
    <scope>NUCLEOTIDE SEQUENCE [LARGE SCALE GENOMIC DNA]</scope>
    <source>
        <strain evidence="1 2">SS14</strain>
    </source>
</reference>
<dbReference type="HOGENOM" id="CLU_126714_0_0_1"/>
<dbReference type="Gene3D" id="1.10.489.10">
    <property type="entry name" value="Chloroperoxidase-like"/>
    <property type="match status" value="1"/>
</dbReference>
<accession>A0A0C9UHH2</accession>
<proteinExistence type="predicted"/>